<name>A0AAD7DAE7_MYCRO</name>
<reference evidence="1" key="1">
    <citation type="submission" date="2023-03" db="EMBL/GenBank/DDBJ databases">
        <title>Massive genome expansion in bonnet fungi (Mycena s.s.) driven by repeated elements and novel gene families across ecological guilds.</title>
        <authorList>
            <consortium name="Lawrence Berkeley National Laboratory"/>
            <person name="Harder C.B."/>
            <person name="Miyauchi S."/>
            <person name="Viragh M."/>
            <person name="Kuo A."/>
            <person name="Thoen E."/>
            <person name="Andreopoulos B."/>
            <person name="Lu D."/>
            <person name="Skrede I."/>
            <person name="Drula E."/>
            <person name="Henrissat B."/>
            <person name="Morin E."/>
            <person name="Kohler A."/>
            <person name="Barry K."/>
            <person name="LaButti K."/>
            <person name="Morin E."/>
            <person name="Salamov A."/>
            <person name="Lipzen A."/>
            <person name="Mereny Z."/>
            <person name="Hegedus B."/>
            <person name="Baldrian P."/>
            <person name="Stursova M."/>
            <person name="Weitz H."/>
            <person name="Taylor A."/>
            <person name="Grigoriev I.V."/>
            <person name="Nagy L.G."/>
            <person name="Martin F."/>
            <person name="Kauserud H."/>
        </authorList>
    </citation>
    <scope>NUCLEOTIDE SEQUENCE</scope>
    <source>
        <strain evidence="1">CBHHK067</strain>
    </source>
</reference>
<sequence>MDWFGVAQDFPADDRFNKAACISVGQTFLACAQIWPPSLQYWMPSTTSRGKFRTARAPHRSAFWRRSDVLLPEIPQDPRVPMNIPHQLNILAIHGLPWDHFMLPAKLFQYPYLQLRSVTLTNCDELDWMSLGEILHGLVDLTLENIACRTNRKATLGAFISMLRKSPLLETLRLKGVAFFTEGDVLARDFSRFGLDSEAKPADAVWH</sequence>
<dbReference type="AlphaFoldDB" id="A0AAD7DAE7"/>
<keyword evidence="2" id="KW-1185">Reference proteome</keyword>
<evidence type="ECO:0000313" key="2">
    <source>
        <dbReference type="Proteomes" id="UP001221757"/>
    </source>
</evidence>
<organism evidence="1 2">
    <name type="scientific">Mycena rosella</name>
    <name type="common">Pink bonnet</name>
    <name type="synonym">Agaricus rosellus</name>
    <dbReference type="NCBI Taxonomy" id="1033263"/>
    <lineage>
        <taxon>Eukaryota</taxon>
        <taxon>Fungi</taxon>
        <taxon>Dikarya</taxon>
        <taxon>Basidiomycota</taxon>
        <taxon>Agaricomycotina</taxon>
        <taxon>Agaricomycetes</taxon>
        <taxon>Agaricomycetidae</taxon>
        <taxon>Agaricales</taxon>
        <taxon>Marasmiineae</taxon>
        <taxon>Mycenaceae</taxon>
        <taxon>Mycena</taxon>
    </lineage>
</organism>
<protein>
    <submittedName>
        <fullName evidence="1">Uncharacterized protein</fullName>
    </submittedName>
</protein>
<gene>
    <name evidence="1" type="ORF">B0H17DRAFT_1136698</name>
</gene>
<proteinExistence type="predicted"/>
<dbReference type="EMBL" id="JARKIE010000093">
    <property type="protein sequence ID" value="KAJ7686839.1"/>
    <property type="molecule type" value="Genomic_DNA"/>
</dbReference>
<comment type="caution">
    <text evidence="1">The sequence shown here is derived from an EMBL/GenBank/DDBJ whole genome shotgun (WGS) entry which is preliminary data.</text>
</comment>
<dbReference type="Proteomes" id="UP001221757">
    <property type="component" value="Unassembled WGS sequence"/>
</dbReference>
<accession>A0AAD7DAE7</accession>
<evidence type="ECO:0000313" key="1">
    <source>
        <dbReference type="EMBL" id="KAJ7686839.1"/>
    </source>
</evidence>